<dbReference type="Proteomes" id="UP000182114">
    <property type="component" value="Unassembled WGS sequence"/>
</dbReference>
<dbReference type="InterPro" id="IPR010982">
    <property type="entry name" value="Lambda_DNA-bd_dom_sf"/>
</dbReference>
<dbReference type="PANTHER" id="PTHR46797:SF1">
    <property type="entry name" value="METHYLPHOSPHONATE SYNTHASE"/>
    <property type="match status" value="1"/>
</dbReference>
<keyword evidence="2 6" id="KW-0812">Transmembrane</keyword>
<reference evidence="9" key="1">
    <citation type="submission" date="2016-10" db="EMBL/GenBank/DDBJ databases">
        <authorList>
            <person name="Varghese N."/>
            <person name="Submissions S."/>
        </authorList>
    </citation>
    <scope>NUCLEOTIDE SEQUENCE [LARGE SCALE GENOMIC DNA]</scope>
    <source>
        <strain evidence="9">DSM 24729</strain>
    </source>
</reference>
<dbReference type="InterPro" id="IPR001387">
    <property type="entry name" value="Cro/C1-type_HTH"/>
</dbReference>
<dbReference type="CDD" id="cd00093">
    <property type="entry name" value="HTH_XRE"/>
    <property type="match status" value="1"/>
</dbReference>
<feature type="transmembrane region" description="Helical" evidence="6">
    <location>
        <begin position="124"/>
        <end position="141"/>
    </location>
</feature>
<evidence type="ECO:0000313" key="8">
    <source>
        <dbReference type="EMBL" id="SDF52320.1"/>
    </source>
</evidence>
<evidence type="ECO:0000256" key="1">
    <source>
        <dbReference type="ARBA" id="ARBA00004141"/>
    </source>
</evidence>
<protein>
    <recommendedName>
        <fullName evidence="7">HTH cro/C1-type domain-containing protein</fullName>
    </recommendedName>
</protein>
<sequence length="193" mass="22185">MNLGEKISLQRKNKGLSQELLAENCGISLRTIQRIENNKSKPRPYTLKVIAEALNMKIEQLEESFNSELAKDKAIAKINLINTSALLGVLIPLLNIIAPVFLWRLNRQNPLVNEKGRKVISFQILWFLFSLLILLTTHFLNYKITGEFISGRVPIVIIAYILLLLINVFFIIKNSIRLKTENTEIYSFFPNLF</sequence>
<evidence type="ECO:0000256" key="4">
    <source>
        <dbReference type="ARBA" id="ARBA00023125"/>
    </source>
</evidence>
<comment type="subcellular location">
    <subcellularLocation>
        <location evidence="1">Membrane</location>
        <topology evidence="1">Multi-pass membrane protein</topology>
    </subcellularLocation>
</comment>
<dbReference type="AlphaFoldDB" id="A0A1G7LTL8"/>
<keyword evidence="4" id="KW-0238">DNA-binding</keyword>
<dbReference type="GO" id="GO:0003677">
    <property type="term" value="F:DNA binding"/>
    <property type="evidence" value="ECO:0007669"/>
    <property type="project" value="UniProtKB-KW"/>
</dbReference>
<name>A0A1G7LTL8_9FLAO</name>
<dbReference type="RefSeq" id="WP_074539510.1">
    <property type="nucleotide sequence ID" value="NZ_FNBD01000021.1"/>
</dbReference>
<proteinExistence type="predicted"/>
<evidence type="ECO:0000256" key="6">
    <source>
        <dbReference type="SAM" id="Phobius"/>
    </source>
</evidence>
<dbReference type="EMBL" id="FNBD01000021">
    <property type="protein sequence ID" value="SDF52320.1"/>
    <property type="molecule type" value="Genomic_DNA"/>
</dbReference>
<feature type="transmembrane region" description="Helical" evidence="6">
    <location>
        <begin position="153"/>
        <end position="172"/>
    </location>
</feature>
<evidence type="ECO:0000256" key="5">
    <source>
        <dbReference type="ARBA" id="ARBA00023136"/>
    </source>
</evidence>
<dbReference type="InterPro" id="IPR050807">
    <property type="entry name" value="TransReg_Diox_bact_type"/>
</dbReference>
<evidence type="ECO:0000256" key="2">
    <source>
        <dbReference type="ARBA" id="ARBA00022692"/>
    </source>
</evidence>
<gene>
    <name evidence="8" type="ORF">SAMN04487992_1217</name>
</gene>
<dbReference type="SMART" id="SM00530">
    <property type="entry name" value="HTH_XRE"/>
    <property type="match status" value="1"/>
</dbReference>
<keyword evidence="3 6" id="KW-1133">Transmembrane helix</keyword>
<accession>A0A1G7LTL8</accession>
<dbReference type="Pfam" id="PF01381">
    <property type="entry name" value="HTH_3"/>
    <property type="match status" value="1"/>
</dbReference>
<dbReference type="GO" id="GO:0003700">
    <property type="term" value="F:DNA-binding transcription factor activity"/>
    <property type="evidence" value="ECO:0007669"/>
    <property type="project" value="TreeGrafter"/>
</dbReference>
<dbReference type="PANTHER" id="PTHR46797">
    <property type="entry name" value="HTH-TYPE TRANSCRIPTIONAL REGULATOR"/>
    <property type="match status" value="1"/>
</dbReference>
<dbReference type="Pfam" id="PF09685">
    <property type="entry name" value="MamF_MmsF"/>
    <property type="match status" value="1"/>
</dbReference>
<dbReference type="Gene3D" id="1.10.260.40">
    <property type="entry name" value="lambda repressor-like DNA-binding domains"/>
    <property type="match status" value="1"/>
</dbReference>
<evidence type="ECO:0000313" key="9">
    <source>
        <dbReference type="Proteomes" id="UP000182114"/>
    </source>
</evidence>
<keyword evidence="9" id="KW-1185">Reference proteome</keyword>
<dbReference type="GO" id="GO:0005829">
    <property type="term" value="C:cytosol"/>
    <property type="evidence" value="ECO:0007669"/>
    <property type="project" value="TreeGrafter"/>
</dbReference>
<dbReference type="PROSITE" id="PS50943">
    <property type="entry name" value="HTH_CROC1"/>
    <property type="match status" value="1"/>
</dbReference>
<evidence type="ECO:0000259" key="7">
    <source>
        <dbReference type="PROSITE" id="PS50943"/>
    </source>
</evidence>
<evidence type="ECO:0000256" key="3">
    <source>
        <dbReference type="ARBA" id="ARBA00022989"/>
    </source>
</evidence>
<organism evidence="8 9">
    <name type="scientific">Cellulophaga baltica</name>
    <dbReference type="NCBI Taxonomy" id="76594"/>
    <lineage>
        <taxon>Bacteria</taxon>
        <taxon>Pseudomonadati</taxon>
        <taxon>Bacteroidota</taxon>
        <taxon>Flavobacteriia</taxon>
        <taxon>Flavobacteriales</taxon>
        <taxon>Flavobacteriaceae</taxon>
        <taxon>Cellulophaga</taxon>
    </lineage>
</organism>
<keyword evidence="5 6" id="KW-0472">Membrane</keyword>
<dbReference type="InterPro" id="IPR019109">
    <property type="entry name" value="MamF_MmsF"/>
</dbReference>
<feature type="domain" description="HTH cro/C1-type" evidence="7">
    <location>
        <begin position="7"/>
        <end position="61"/>
    </location>
</feature>
<feature type="transmembrane region" description="Helical" evidence="6">
    <location>
        <begin position="85"/>
        <end position="103"/>
    </location>
</feature>
<dbReference type="SUPFAM" id="SSF47413">
    <property type="entry name" value="lambda repressor-like DNA-binding domains"/>
    <property type="match status" value="1"/>
</dbReference>